<dbReference type="PANTHER" id="PTHR18964:SF149">
    <property type="entry name" value="BIFUNCTIONAL UDP-N-ACETYLGLUCOSAMINE 2-EPIMERASE_N-ACETYLMANNOSAMINE KINASE"/>
    <property type="match status" value="1"/>
</dbReference>
<proteinExistence type="inferred from homology"/>
<dbReference type="PANTHER" id="PTHR18964">
    <property type="entry name" value="ROK (REPRESSOR, ORF, KINASE) FAMILY"/>
    <property type="match status" value="1"/>
</dbReference>
<dbReference type="Gene3D" id="1.10.10.10">
    <property type="entry name" value="Winged helix-like DNA-binding domain superfamily/Winged helix DNA-binding domain"/>
    <property type="match status" value="1"/>
</dbReference>
<protein>
    <submittedName>
        <fullName evidence="2">ROK family transcriptional regulator</fullName>
    </submittedName>
</protein>
<dbReference type="InterPro" id="IPR036390">
    <property type="entry name" value="WH_DNA-bd_sf"/>
</dbReference>
<name>A0AAU7U614_9DEIO</name>
<keyword evidence="2" id="KW-0614">Plasmid</keyword>
<dbReference type="SUPFAM" id="SSF46785">
    <property type="entry name" value="Winged helix' DNA-binding domain"/>
    <property type="match status" value="1"/>
</dbReference>
<dbReference type="InterPro" id="IPR043129">
    <property type="entry name" value="ATPase_NBD"/>
</dbReference>
<evidence type="ECO:0000256" key="1">
    <source>
        <dbReference type="ARBA" id="ARBA00006479"/>
    </source>
</evidence>
<dbReference type="RefSeq" id="WP_350241750.1">
    <property type="nucleotide sequence ID" value="NZ_CP158297.1"/>
</dbReference>
<organism evidence="2">
    <name type="scientific">Deinococcus sonorensis KR-87</name>
    <dbReference type="NCBI Taxonomy" id="694439"/>
    <lineage>
        <taxon>Bacteria</taxon>
        <taxon>Thermotogati</taxon>
        <taxon>Deinococcota</taxon>
        <taxon>Deinococci</taxon>
        <taxon>Deinococcales</taxon>
        <taxon>Deinococcaceae</taxon>
        <taxon>Deinococcus</taxon>
    </lineage>
</organism>
<dbReference type="InterPro" id="IPR036388">
    <property type="entry name" value="WH-like_DNA-bd_sf"/>
</dbReference>
<gene>
    <name evidence="2" type="ORF">ABOD76_02090</name>
</gene>
<dbReference type="Gene3D" id="3.30.420.40">
    <property type="match status" value="2"/>
</dbReference>
<evidence type="ECO:0000313" key="2">
    <source>
        <dbReference type="EMBL" id="XBV83905.1"/>
    </source>
</evidence>
<dbReference type="Pfam" id="PF00480">
    <property type="entry name" value="ROK"/>
    <property type="match status" value="1"/>
</dbReference>
<dbReference type="InterPro" id="IPR000600">
    <property type="entry name" value="ROK"/>
</dbReference>
<geneLocation type="plasmid" evidence="2">
    <name>pDson01</name>
</geneLocation>
<dbReference type="KEGG" id="dsc:ABOD76_02090"/>
<dbReference type="CDD" id="cd24073">
    <property type="entry name" value="ASKHA_ATPase_ROK_CYANR"/>
    <property type="match status" value="1"/>
</dbReference>
<dbReference type="SUPFAM" id="SSF53067">
    <property type="entry name" value="Actin-like ATPase domain"/>
    <property type="match status" value="1"/>
</dbReference>
<accession>A0AAU7U614</accession>
<reference evidence="2" key="1">
    <citation type="submission" date="2024-06" db="EMBL/GenBank/DDBJ databases">
        <title>Draft Genome Sequence of Deinococcus sonorensis Type Strain KR-87, a Biofilm Producing Representative of the Genus Deinococcus.</title>
        <authorList>
            <person name="Boren L.S."/>
            <person name="Grosso R.A."/>
            <person name="Hugenberg-Cox A.N."/>
            <person name="Hill J.T.E."/>
            <person name="Albert C.M."/>
            <person name="Tuohy J.M."/>
        </authorList>
    </citation>
    <scope>NUCLEOTIDE SEQUENCE</scope>
    <source>
        <strain evidence="2">KR-87</strain>
        <plasmid evidence="2">pDson01</plasmid>
    </source>
</reference>
<sequence length="405" mass="42984">MTSSKGDSSSLRAHNRRTILNHIRRQGPISRTQLVELTGLSSASVTGITSELIDDRLLTEKSIGEAGAQGGRRPIYLDIDWGVHYAVGLKLREDRIEAVLTDLSTRVLAHHSEDLLGQAPEQVVAQIKSICRKLYRRAKVQTQDVIGIGICLSGVIDARSGTAVNAYLLGWQAVPLADLVTRATGLPTWIDNDLNAFAAAERLFGHGKHAQNFVTIAIGRGVGASFIANGEIIRGRDGGAGEFGHNLIMPGGRVCGCGRRGCLEAYTSEGAILARFAEQFPDQRGIDVDGLVALADAGHDGARALLQDAGTVLGLHLSYLVNAFNPELVISGGEGSRLGPWFFDALRRALREAAFDGLGADLPVLVVPWQNDAFTPWARGAASLAVQSAFEAGALVKTLAGPSVS</sequence>
<comment type="similarity">
    <text evidence="1">Belongs to the ROK (NagC/XylR) family.</text>
</comment>
<dbReference type="EMBL" id="CP158297">
    <property type="protein sequence ID" value="XBV83905.1"/>
    <property type="molecule type" value="Genomic_DNA"/>
</dbReference>
<dbReference type="AlphaFoldDB" id="A0AAU7U614"/>